<dbReference type="RefSeq" id="WP_204966303.1">
    <property type="nucleotide sequence ID" value="NZ_CAKMHU010000020.1"/>
</dbReference>
<reference evidence="2" key="2">
    <citation type="submission" date="2021-09" db="EMBL/GenBank/DDBJ databases">
        <authorList>
            <person name="Gilroy R."/>
        </authorList>
    </citation>
    <scope>NUCLEOTIDE SEQUENCE</scope>
    <source>
        <strain evidence="2">7318</strain>
    </source>
</reference>
<organism evidence="2 3">
    <name type="scientific">Megamonas hypermegale</name>
    <dbReference type="NCBI Taxonomy" id="158847"/>
    <lineage>
        <taxon>Bacteria</taxon>
        <taxon>Bacillati</taxon>
        <taxon>Bacillota</taxon>
        <taxon>Negativicutes</taxon>
        <taxon>Selenomonadales</taxon>
        <taxon>Selenomonadaceae</taxon>
        <taxon>Megamonas</taxon>
    </lineage>
</organism>
<feature type="chain" id="PRO_5036886159" evidence="1">
    <location>
        <begin position="25"/>
        <end position="209"/>
    </location>
</feature>
<comment type="caution">
    <text evidence="2">The sequence shown here is derived from an EMBL/GenBank/DDBJ whole genome shotgun (WGS) entry which is preliminary data.</text>
</comment>
<evidence type="ECO:0000256" key="1">
    <source>
        <dbReference type="SAM" id="SignalP"/>
    </source>
</evidence>
<dbReference type="Proteomes" id="UP000780768">
    <property type="component" value="Unassembled WGS sequence"/>
</dbReference>
<accession>A0A921L7T2</accession>
<gene>
    <name evidence="2" type="ORF">K8V65_06025</name>
</gene>
<protein>
    <submittedName>
        <fullName evidence="2">Transposase</fullName>
    </submittedName>
</protein>
<dbReference type="AlphaFoldDB" id="A0A921L7T2"/>
<evidence type="ECO:0000313" key="2">
    <source>
        <dbReference type="EMBL" id="HJF85199.1"/>
    </source>
</evidence>
<evidence type="ECO:0000313" key="3">
    <source>
        <dbReference type="Proteomes" id="UP000780768"/>
    </source>
</evidence>
<feature type="signal peptide" evidence="1">
    <location>
        <begin position="1"/>
        <end position="24"/>
    </location>
</feature>
<proteinExistence type="predicted"/>
<sequence length="209" mass="23534">MLKKICRLIVLLICLTAAPLCVQAAPATPDTGINAADMNSALDAEKVRLHGEIMQMLQNEQQQQQLREYLTATRPIIEQYQGYFDTASRFAIWSEENIPIIGHLLSNVAMSMVNHFYQEALQEAAQTDIAQKFAELRAYGINIDLNIFQQAIADYLLKQGVDLSLVLDLQQLFNQKAQVHDFMQSIINSTGLEYIPIDEGDILPKLPEL</sequence>
<reference evidence="2" key="1">
    <citation type="journal article" date="2021" name="PeerJ">
        <title>Extensive microbial diversity within the chicken gut microbiome revealed by metagenomics and culture.</title>
        <authorList>
            <person name="Gilroy R."/>
            <person name="Ravi A."/>
            <person name="Getino M."/>
            <person name="Pursley I."/>
            <person name="Horton D.L."/>
            <person name="Alikhan N.F."/>
            <person name="Baker D."/>
            <person name="Gharbi K."/>
            <person name="Hall N."/>
            <person name="Watson M."/>
            <person name="Adriaenssens E.M."/>
            <person name="Foster-Nyarko E."/>
            <person name="Jarju S."/>
            <person name="Secka A."/>
            <person name="Antonio M."/>
            <person name="Oren A."/>
            <person name="Chaudhuri R.R."/>
            <person name="La Ragione R."/>
            <person name="Hildebrand F."/>
            <person name="Pallen M.J."/>
        </authorList>
    </citation>
    <scope>NUCLEOTIDE SEQUENCE</scope>
    <source>
        <strain evidence="2">7318</strain>
    </source>
</reference>
<dbReference type="EMBL" id="DYVR01000165">
    <property type="protein sequence ID" value="HJF85199.1"/>
    <property type="molecule type" value="Genomic_DNA"/>
</dbReference>
<name>A0A921L7T2_9FIRM</name>
<keyword evidence="1" id="KW-0732">Signal</keyword>